<keyword evidence="6 8" id="KW-0472">Membrane</keyword>
<protein>
    <submittedName>
        <fullName evidence="11 12">Small conductance calcium-activated potassium channel protein-like</fullName>
    </submittedName>
</protein>
<feature type="domain" description="Calmodulin-binding" evidence="9">
    <location>
        <begin position="337"/>
        <end position="411"/>
    </location>
</feature>
<proteinExistence type="predicted"/>
<comment type="subcellular location">
    <subcellularLocation>
        <location evidence="1">Membrane</location>
        <topology evidence="1">Multi-pass membrane protein</topology>
    </subcellularLocation>
</comment>
<dbReference type="Pfam" id="PF02888">
    <property type="entry name" value="CaMBD"/>
    <property type="match status" value="1"/>
</dbReference>
<dbReference type="GO" id="GO:0005516">
    <property type="term" value="F:calmodulin binding"/>
    <property type="evidence" value="ECO:0007669"/>
    <property type="project" value="InterPro"/>
</dbReference>
<dbReference type="RefSeq" id="XP_022287327.1">
    <property type="nucleotide sequence ID" value="XM_022431619.1"/>
</dbReference>
<name>A0A8B8A801_CRAVI</name>
<evidence type="ECO:0000256" key="6">
    <source>
        <dbReference type="ARBA" id="ARBA00023136"/>
    </source>
</evidence>
<dbReference type="InterPro" id="IPR004178">
    <property type="entry name" value="CaM-bd_dom"/>
</dbReference>
<evidence type="ECO:0000256" key="7">
    <source>
        <dbReference type="ARBA" id="ARBA00023303"/>
    </source>
</evidence>
<feature type="transmembrane region" description="Helical" evidence="8">
    <location>
        <begin position="298"/>
        <end position="319"/>
    </location>
</feature>
<sequence>MSSKTENPGIPLVGLNGKLKKYKTLENEDGDFPPGRYETVGTRLARRKELFVKRKRSSDVALIFALVGIFLMVTQTELTASKVYHRSSLPSHLMKMAITASTVALLIFLGIYHRLDVQLFIVNNCVDDWRIPLTARRLVQIMFEFVVCSIHPIPGNFYTTWPATVAEGEHNRTLRVPLDTILALPMFLRLFLVCRFIMLHSKLYEDASSQSLGALNRIHFNFRFIFKSLMTMHPDYVLTVIMIVSFLIASWVLRLCEMSDTSDESVHSNFLNTMWLVAITFLSVGYGDIKPSTYCGRGITVITGMMGAGCTALVVAVLARKLELSRSEKYVHDFVLDVNLDKQLKNEAANVMKSGWFIYKFRKVRANSSKALAYQTKLLEAIYNIRQIKAAQRRLMDASITLTEVNKTQNEANRTIELIRCKQCTLEEKVDNLEVKIMSLHDKLNAIHKTLKE</sequence>
<evidence type="ECO:0000256" key="1">
    <source>
        <dbReference type="ARBA" id="ARBA00004141"/>
    </source>
</evidence>
<dbReference type="SUPFAM" id="SSF81327">
    <property type="entry name" value="Small-conductance potassium channel"/>
    <property type="match status" value="1"/>
</dbReference>
<keyword evidence="10" id="KW-1185">Reference proteome</keyword>
<dbReference type="RefSeq" id="XP_022287275.1">
    <property type="nucleotide sequence ID" value="XM_022431567.1"/>
</dbReference>
<keyword evidence="3 8" id="KW-0812">Transmembrane</keyword>
<organism evidence="10 11">
    <name type="scientific">Crassostrea virginica</name>
    <name type="common">Eastern oyster</name>
    <dbReference type="NCBI Taxonomy" id="6565"/>
    <lineage>
        <taxon>Eukaryota</taxon>
        <taxon>Metazoa</taxon>
        <taxon>Spiralia</taxon>
        <taxon>Lophotrochozoa</taxon>
        <taxon>Mollusca</taxon>
        <taxon>Bivalvia</taxon>
        <taxon>Autobranchia</taxon>
        <taxon>Pteriomorphia</taxon>
        <taxon>Ostreida</taxon>
        <taxon>Ostreoidea</taxon>
        <taxon>Ostreidae</taxon>
        <taxon>Crassostrea</taxon>
    </lineage>
</organism>
<evidence type="ECO:0000259" key="9">
    <source>
        <dbReference type="SMART" id="SM01053"/>
    </source>
</evidence>
<feature type="transmembrane region" description="Helical" evidence="8">
    <location>
        <begin position="236"/>
        <end position="256"/>
    </location>
</feature>
<feature type="transmembrane region" description="Helical" evidence="8">
    <location>
        <begin position="93"/>
        <end position="112"/>
    </location>
</feature>
<dbReference type="InterPro" id="IPR013099">
    <property type="entry name" value="K_chnl_dom"/>
</dbReference>
<evidence type="ECO:0000256" key="4">
    <source>
        <dbReference type="ARBA" id="ARBA00022989"/>
    </source>
</evidence>
<dbReference type="GO" id="GO:0016286">
    <property type="term" value="F:small conductance calcium-activated potassium channel activity"/>
    <property type="evidence" value="ECO:0007669"/>
    <property type="project" value="InterPro"/>
</dbReference>
<dbReference type="SMART" id="SM01053">
    <property type="entry name" value="CaMBD"/>
    <property type="match status" value="1"/>
</dbReference>
<dbReference type="Gene3D" id="1.10.287.70">
    <property type="match status" value="2"/>
</dbReference>
<evidence type="ECO:0000313" key="10">
    <source>
        <dbReference type="Proteomes" id="UP000694844"/>
    </source>
</evidence>
<feature type="transmembrane region" description="Helical" evidence="8">
    <location>
        <begin position="56"/>
        <end position="73"/>
    </location>
</feature>
<evidence type="ECO:0000313" key="12">
    <source>
        <dbReference type="RefSeq" id="XP_022287327.1"/>
    </source>
</evidence>
<evidence type="ECO:0000256" key="5">
    <source>
        <dbReference type="ARBA" id="ARBA00023065"/>
    </source>
</evidence>
<evidence type="ECO:0000256" key="3">
    <source>
        <dbReference type="ARBA" id="ARBA00022692"/>
    </source>
</evidence>
<dbReference type="AlphaFoldDB" id="A0A8B8A801"/>
<dbReference type="Proteomes" id="UP000694844">
    <property type="component" value="Chromosome 6"/>
</dbReference>
<dbReference type="PANTHER" id="PTHR10153">
    <property type="entry name" value="SMALL CONDUCTANCE CALCIUM-ACTIVATED POTASSIUM CHANNEL"/>
    <property type="match status" value="1"/>
</dbReference>
<evidence type="ECO:0000256" key="2">
    <source>
        <dbReference type="ARBA" id="ARBA00022448"/>
    </source>
</evidence>
<keyword evidence="5" id="KW-0406">Ion transport</keyword>
<dbReference type="GeneID" id="111100006"/>
<gene>
    <name evidence="11" type="primary">LOC111100006</name>
    <name evidence="12" type="synonym">LOC111100033</name>
</gene>
<keyword evidence="7" id="KW-0407">Ion channel</keyword>
<feature type="transmembrane region" description="Helical" evidence="8">
    <location>
        <begin position="268"/>
        <end position="286"/>
    </location>
</feature>
<evidence type="ECO:0000313" key="11">
    <source>
        <dbReference type="RefSeq" id="XP_022287275.1"/>
    </source>
</evidence>
<dbReference type="PRINTS" id="PR01451">
    <property type="entry name" value="SKCHANNEL"/>
</dbReference>
<keyword evidence="2" id="KW-0813">Transport</keyword>
<accession>A0A8B8A801</accession>
<dbReference type="KEGG" id="cvn:111100033"/>
<reference evidence="11 12" key="1">
    <citation type="submission" date="2025-04" db="UniProtKB">
        <authorList>
            <consortium name="RefSeq"/>
        </authorList>
    </citation>
    <scope>IDENTIFICATION</scope>
    <source>
        <tissue evidence="11 12">Whole sample</tissue>
    </source>
</reference>
<dbReference type="GO" id="GO:0016020">
    <property type="term" value="C:membrane"/>
    <property type="evidence" value="ECO:0007669"/>
    <property type="project" value="UniProtKB-SubCell"/>
</dbReference>
<dbReference type="OrthoDB" id="73653at2759"/>
<feature type="transmembrane region" description="Helical" evidence="8">
    <location>
        <begin position="180"/>
        <end position="198"/>
    </location>
</feature>
<dbReference type="SUPFAM" id="SSF81324">
    <property type="entry name" value="Voltage-gated potassium channels"/>
    <property type="match status" value="1"/>
</dbReference>
<evidence type="ECO:0000256" key="8">
    <source>
        <dbReference type="SAM" id="Phobius"/>
    </source>
</evidence>
<dbReference type="InterPro" id="IPR036122">
    <property type="entry name" value="CaM-bd_dom_sf"/>
</dbReference>
<keyword evidence="4 8" id="KW-1133">Transmembrane helix</keyword>
<dbReference type="Pfam" id="PF03530">
    <property type="entry name" value="SK_channel"/>
    <property type="match status" value="1"/>
</dbReference>
<dbReference type="Pfam" id="PF07885">
    <property type="entry name" value="Ion_trans_2"/>
    <property type="match status" value="1"/>
</dbReference>
<dbReference type="InterPro" id="IPR015449">
    <property type="entry name" value="K_chnl_Ca-activ_SK"/>
</dbReference>
<dbReference type="KEGG" id="cvn:111100006"/>